<keyword evidence="4" id="KW-1185">Reference proteome</keyword>
<keyword evidence="2" id="KW-0472">Membrane</keyword>
<feature type="transmembrane region" description="Helical" evidence="2">
    <location>
        <begin position="141"/>
        <end position="160"/>
    </location>
</feature>
<feature type="transmembrane region" description="Helical" evidence="2">
    <location>
        <begin position="91"/>
        <end position="108"/>
    </location>
</feature>
<feature type="region of interest" description="Disordered" evidence="1">
    <location>
        <begin position="1"/>
        <end position="24"/>
    </location>
</feature>
<gene>
    <name evidence="3" type="ORF">EMK97_07510</name>
</gene>
<protein>
    <submittedName>
        <fullName evidence="3">Uncharacterized protein</fullName>
    </submittedName>
</protein>
<dbReference type="EMBL" id="CP034759">
    <property type="protein sequence ID" value="QBG35571.1"/>
    <property type="molecule type" value="Genomic_DNA"/>
</dbReference>
<dbReference type="AlphaFoldDB" id="A0A4P6P2P2"/>
<dbReference type="OrthoDB" id="6225055at2"/>
<evidence type="ECO:0000313" key="4">
    <source>
        <dbReference type="Proteomes" id="UP000290244"/>
    </source>
</evidence>
<evidence type="ECO:0000256" key="1">
    <source>
        <dbReference type="SAM" id="MobiDB-lite"/>
    </source>
</evidence>
<proteinExistence type="predicted"/>
<keyword evidence="2" id="KW-1133">Transmembrane helix</keyword>
<feature type="transmembrane region" description="Helical" evidence="2">
    <location>
        <begin position="62"/>
        <end position="85"/>
    </location>
</feature>
<dbReference type="RefSeq" id="WP_130600876.1">
    <property type="nucleotide sequence ID" value="NZ_CP034759.1"/>
</dbReference>
<name>A0A4P6P2P2_9GAMM</name>
<reference evidence="3 4" key="1">
    <citation type="submission" date="2018-12" db="EMBL/GenBank/DDBJ databases">
        <title>Complete genome of Litorilituus sediminis.</title>
        <authorList>
            <person name="Liu A."/>
            <person name="Rong J."/>
        </authorList>
    </citation>
    <scope>NUCLEOTIDE SEQUENCE [LARGE SCALE GENOMIC DNA]</scope>
    <source>
        <strain evidence="3 4">JCM 17549</strain>
    </source>
</reference>
<organism evidence="3 4">
    <name type="scientific">Litorilituus sediminis</name>
    <dbReference type="NCBI Taxonomy" id="718192"/>
    <lineage>
        <taxon>Bacteria</taxon>
        <taxon>Pseudomonadati</taxon>
        <taxon>Pseudomonadota</taxon>
        <taxon>Gammaproteobacteria</taxon>
        <taxon>Alteromonadales</taxon>
        <taxon>Colwelliaceae</taxon>
        <taxon>Litorilituus</taxon>
    </lineage>
</organism>
<accession>A0A4P6P2P2</accession>
<dbReference type="KEGG" id="lsd:EMK97_07510"/>
<evidence type="ECO:0000256" key="2">
    <source>
        <dbReference type="SAM" id="Phobius"/>
    </source>
</evidence>
<feature type="transmembrane region" description="Helical" evidence="2">
    <location>
        <begin position="172"/>
        <end position="192"/>
    </location>
</feature>
<dbReference type="Proteomes" id="UP000290244">
    <property type="component" value="Chromosome"/>
</dbReference>
<evidence type="ECO:0000313" key="3">
    <source>
        <dbReference type="EMBL" id="QBG35571.1"/>
    </source>
</evidence>
<sequence>MSQEQQPEQNDKKALSAEQEELSPLDDTWAELSQDWQSQAVPKTDIAALVKQTKRRTQGAKLCFALNIIVTLGLLIFFLFGVWQGKLGEPVNTYVGGGAFLSIIFVYLETKVRLATWRQLCDSPEKAIDNAILSCQSSIKYMVITKLSFIPFLALVNWFVYTVSKVENKDMLTGFIYVNGFMLLMYVFVDYLHRKRKKQYKQLVDSISELKSG</sequence>
<keyword evidence="2" id="KW-0812">Transmembrane</keyword>